<sequence length="311" mass="35670">MRKIFGTLIIILIILSFPIFYEISRTAQSIAQDNFSKIYSMSIIGKYQSDSAYSIGEIYYSNSSVFISPFLWNMKYAKGLVNMTYNKFLYVNVALNSFEKINPKIGVDGYPGLMYGQECWFPFAGKTIENSIYLPIGVSSLSNFSSTLSFHLYNNIGIIDDFSYDIWLSQNPNTTYLEYPDIELMIWLYHEENLTSPFIRVGNIPLTLIVNGTKIIDNFNVYILPHTGSADGWIGVYYVSQKELEGNVSIPLSFIIKNEFSWIRKIFNNITSCEYYLDGIQVGMEFNDINGTANLGYTLYLWEIDSQKLIN</sequence>
<dbReference type="InterPro" id="IPR013319">
    <property type="entry name" value="GH11/12"/>
</dbReference>
<protein>
    <recommendedName>
        <fullName evidence="4">Cellulase</fullName>
    </recommendedName>
</protein>
<dbReference type="GeneID" id="36831264"/>
<dbReference type="RefSeq" id="WP_110269767.1">
    <property type="nucleotide sequence ID" value="NZ_CP029289.2"/>
</dbReference>
<dbReference type="Pfam" id="PF01670">
    <property type="entry name" value="Glyco_hydro_12"/>
    <property type="match status" value="1"/>
</dbReference>
<dbReference type="GO" id="GO:0008810">
    <property type="term" value="F:cellulase activity"/>
    <property type="evidence" value="ECO:0007669"/>
    <property type="project" value="InterPro"/>
</dbReference>
<dbReference type="InterPro" id="IPR013320">
    <property type="entry name" value="ConA-like_dom_sf"/>
</dbReference>
<dbReference type="GO" id="GO:0000272">
    <property type="term" value="P:polysaccharide catabolic process"/>
    <property type="evidence" value="ECO:0007669"/>
    <property type="project" value="InterPro"/>
</dbReference>
<dbReference type="Gene3D" id="2.60.120.180">
    <property type="match status" value="1"/>
</dbReference>
<dbReference type="AlphaFoldDB" id="A0A2U9ICY9"/>
<evidence type="ECO:0008006" key="4">
    <source>
        <dbReference type="Google" id="ProtNLM"/>
    </source>
</evidence>
<dbReference type="Proteomes" id="UP000248044">
    <property type="component" value="Chromosome"/>
</dbReference>
<proteinExistence type="inferred from homology"/>
<comment type="similarity">
    <text evidence="1">Belongs to the glycosyl hydrolase 12 (cellulase H) family.</text>
</comment>
<evidence type="ECO:0000313" key="3">
    <source>
        <dbReference type="Proteomes" id="UP000248044"/>
    </source>
</evidence>
<keyword evidence="3" id="KW-1185">Reference proteome</keyword>
<dbReference type="SUPFAM" id="SSF49899">
    <property type="entry name" value="Concanavalin A-like lectins/glucanases"/>
    <property type="match status" value="1"/>
</dbReference>
<accession>A0A2U9ICY9</accession>
<dbReference type="OrthoDB" id="37142at2157"/>
<dbReference type="EMBL" id="CP029289">
    <property type="protein sequence ID" value="AWR93883.1"/>
    <property type="molecule type" value="Genomic_DNA"/>
</dbReference>
<dbReference type="InterPro" id="IPR002594">
    <property type="entry name" value="GH12"/>
</dbReference>
<evidence type="ECO:0000313" key="2">
    <source>
        <dbReference type="EMBL" id="AWR93883.1"/>
    </source>
</evidence>
<organism evidence="2 3">
    <name type="scientific">Acidianus brierleyi</name>
    <dbReference type="NCBI Taxonomy" id="41673"/>
    <lineage>
        <taxon>Archaea</taxon>
        <taxon>Thermoproteota</taxon>
        <taxon>Thermoprotei</taxon>
        <taxon>Sulfolobales</taxon>
        <taxon>Sulfolobaceae</taxon>
        <taxon>Acidianus</taxon>
    </lineage>
</organism>
<dbReference type="KEGG" id="abri:DFR85_03870"/>
<name>A0A2U9ICY9_9CREN</name>
<reference evidence="2 3" key="1">
    <citation type="submission" date="2018-05" db="EMBL/GenBank/DDBJ databases">
        <title>Complete Genome Sequences of Extremely Thermoacidophilic, Metal-Mobilizing Type-Strain Members of the Archaeal Family Sulfolobaceae: Acidianus brierleyi DSM-1651T, Acidianus sulfidivorans DSM-18786T, Metallosphaera hakonensis DSM-7519T, and Metallosphaera prunae DSM-10039T.</title>
        <authorList>
            <person name="Counts J.A."/>
            <person name="Kelly R.M."/>
        </authorList>
    </citation>
    <scope>NUCLEOTIDE SEQUENCE [LARGE SCALE GENOMIC DNA]</scope>
    <source>
        <strain evidence="2 3">DSM 1651</strain>
    </source>
</reference>
<evidence type="ECO:0000256" key="1">
    <source>
        <dbReference type="ARBA" id="ARBA00005519"/>
    </source>
</evidence>
<gene>
    <name evidence="2" type="ORF">DFR85_03870</name>
</gene>